<accession>A0A9P0ZYH5</accession>
<dbReference type="PANTHER" id="PTHR31639">
    <property type="entry name" value="F-BOX PROTEIN-LIKE"/>
    <property type="match status" value="1"/>
</dbReference>
<dbReference type="InterPro" id="IPR036047">
    <property type="entry name" value="F-box-like_dom_sf"/>
</dbReference>
<evidence type="ECO:0000313" key="3">
    <source>
        <dbReference type="Proteomes" id="UP001152484"/>
    </source>
</evidence>
<dbReference type="PANTHER" id="PTHR31639:SF312">
    <property type="entry name" value="CYCLIN-LIKE F-BOX"/>
    <property type="match status" value="1"/>
</dbReference>
<dbReference type="OrthoDB" id="1302251at2759"/>
<protein>
    <recommendedName>
        <fullName evidence="1">F-box domain-containing protein</fullName>
    </recommendedName>
</protein>
<dbReference type="EMBL" id="CAMAPE010000080">
    <property type="protein sequence ID" value="CAH9119671.1"/>
    <property type="molecule type" value="Genomic_DNA"/>
</dbReference>
<dbReference type="PROSITE" id="PS50181">
    <property type="entry name" value="FBOX"/>
    <property type="match status" value="1"/>
</dbReference>
<proteinExistence type="predicted"/>
<dbReference type="SMART" id="SM00256">
    <property type="entry name" value="FBOX"/>
    <property type="match status" value="1"/>
</dbReference>
<dbReference type="AlphaFoldDB" id="A0A9P0ZYH5"/>
<dbReference type="Gene3D" id="3.80.10.10">
    <property type="entry name" value="Ribonuclease Inhibitor"/>
    <property type="match status" value="1"/>
</dbReference>
<sequence>MCSRGKTVASELPGEVKERILERMPTRDAARCALLSTQWRDAWYRQGRLLFDRDFFRSLENMSKAGNEDGLSVVSTINQILMLRVGPVKKFTFHYSFSSKPRLKQSDLDSWCLFLSRNGVEELHLSAGYSAPPEYFKVPSCLLSCKTIKQLELDHFHFYLPENGACIFPGLTSSAFTWVEFWGNNKGLVFSMPKLEKLAFCLCFGTPKFVASAPNLQSLSIQDCGGSAGSRFIRLNLSSIKTLSLNSSWVRTSFSHTVLSADSQTCKYLAMN</sequence>
<gene>
    <name evidence="2" type="ORF">CEURO_LOCUS22432</name>
</gene>
<name>A0A9P0ZYH5_CUSEU</name>
<keyword evidence="3" id="KW-1185">Reference proteome</keyword>
<evidence type="ECO:0000259" key="1">
    <source>
        <dbReference type="PROSITE" id="PS50181"/>
    </source>
</evidence>
<evidence type="ECO:0000313" key="2">
    <source>
        <dbReference type="EMBL" id="CAH9119671.1"/>
    </source>
</evidence>
<dbReference type="Pfam" id="PF00646">
    <property type="entry name" value="F-box"/>
    <property type="match status" value="1"/>
</dbReference>
<organism evidence="2 3">
    <name type="scientific">Cuscuta europaea</name>
    <name type="common">European dodder</name>
    <dbReference type="NCBI Taxonomy" id="41803"/>
    <lineage>
        <taxon>Eukaryota</taxon>
        <taxon>Viridiplantae</taxon>
        <taxon>Streptophyta</taxon>
        <taxon>Embryophyta</taxon>
        <taxon>Tracheophyta</taxon>
        <taxon>Spermatophyta</taxon>
        <taxon>Magnoliopsida</taxon>
        <taxon>eudicotyledons</taxon>
        <taxon>Gunneridae</taxon>
        <taxon>Pentapetalae</taxon>
        <taxon>asterids</taxon>
        <taxon>lamiids</taxon>
        <taxon>Solanales</taxon>
        <taxon>Convolvulaceae</taxon>
        <taxon>Cuscuteae</taxon>
        <taxon>Cuscuta</taxon>
        <taxon>Cuscuta subgen. Cuscuta</taxon>
    </lineage>
</organism>
<dbReference type="SUPFAM" id="SSF81383">
    <property type="entry name" value="F-box domain"/>
    <property type="match status" value="1"/>
</dbReference>
<reference evidence="2" key="1">
    <citation type="submission" date="2022-07" db="EMBL/GenBank/DDBJ databases">
        <authorList>
            <person name="Macas J."/>
            <person name="Novak P."/>
            <person name="Neumann P."/>
        </authorList>
    </citation>
    <scope>NUCLEOTIDE SEQUENCE</scope>
</reference>
<dbReference type="InterPro" id="IPR032675">
    <property type="entry name" value="LRR_dom_sf"/>
</dbReference>
<dbReference type="InterPro" id="IPR001810">
    <property type="entry name" value="F-box_dom"/>
</dbReference>
<dbReference type="Proteomes" id="UP001152484">
    <property type="component" value="Unassembled WGS sequence"/>
</dbReference>
<feature type="domain" description="F-box" evidence="1">
    <location>
        <begin position="6"/>
        <end position="59"/>
    </location>
</feature>
<comment type="caution">
    <text evidence="2">The sequence shown here is derived from an EMBL/GenBank/DDBJ whole genome shotgun (WGS) entry which is preliminary data.</text>
</comment>
<dbReference type="SUPFAM" id="SSF52047">
    <property type="entry name" value="RNI-like"/>
    <property type="match status" value="1"/>
</dbReference>